<evidence type="ECO:0000313" key="8">
    <source>
        <dbReference type="Proteomes" id="UP000295172"/>
    </source>
</evidence>
<organism evidence="7 8">
    <name type="scientific">Kribbella turkmenica</name>
    <dbReference type="NCBI Taxonomy" id="2530375"/>
    <lineage>
        <taxon>Bacteria</taxon>
        <taxon>Bacillati</taxon>
        <taxon>Actinomycetota</taxon>
        <taxon>Actinomycetes</taxon>
        <taxon>Propionibacteriales</taxon>
        <taxon>Kribbellaceae</taxon>
        <taxon>Kribbella</taxon>
    </lineage>
</organism>
<dbReference type="InterPro" id="IPR027417">
    <property type="entry name" value="P-loop_NTPase"/>
</dbReference>
<keyword evidence="3" id="KW-0547">Nucleotide-binding</keyword>
<feature type="compositionally biased region" description="Basic residues" evidence="5">
    <location>
        <begin position="296"/>
        <end position="306"/>
    </location>
</feature>
<dbReference type="GO" id="GO:0005524">
    <property type="term" value="F:ATP binding"/>
    <property type="evidence" value="ECO:0007669"/>
    <property type="project" value="UniProtKB-KW"/>
</dbReference>
<dbReference type="InterPro" id="IPR017871">
    <property type="entry name" value="ABC_transporter-like_CS"/>
</dbReference>
<dbReference type="SMART" id="SM00382">
    <property type="entry name" value="AAA"/>
    <property type="match status" value="1"/>
</dbReference>
<keyword evidence="8" id="KW-1185">Reference proteome</keyword>
<dbReference type="Gene3D" id="3.40.50.300">
    <property type="entry name" value="P-loop containing nucleotide triphosphate hydrolases"/>
    <property type="match status" value="1"/>
</dbReference>
<evidence type="ECO:0000256" key="2">
    <source>
        <dbReference type="ARBA" id="ARBA00022448"/>
    </source>
</evidence>
<dbReference type="GO" id="GO:0016887">
    <property type="term" value="F:ATP hydrolysis activity"/>
    <property type="evidence" value="ECO:0007669"/>
    <property type="project" value="InterPro"/>
</dbReference>
<dbReference type="InterPro" id="IPR013563">
    <property type="entry name" value="Oligopep_ABC_C"/>
</dbReference>
<dbReference type="AlphaFoldDB" id="A0A4R4XHZ3"/>
<evidence type="ECO:0000256" key="1">
    <source>
        <dbReference type="ARBA" id="ARBA00005417"/>
    </source>
</evidence>
<dbReference type="InterPro" id="IPR050319">
    <property type="entry name" value="ABC_transp_ATP-bind"/>
</dbReference>
<name>A0A4R4XHZ3_9ACTN</name>
<dbReference type="EMBL" id="SMKR01000003">
    <property type="protein sequence ID" value="TDD30493.1"/>
    <property type="molecule type" value="Genomic_DNA"/>
</dbReference>
<dbReference type="OrthoDB" id="5357528at2"/>
<feature type="region of interest" description="Disordered" evidence="5">
    <location>
        <begin position="273"/>
        <end position="306"/>
    </location>
</feature>
<feature type="domain" description="ABC transporter" evidence="6">
    <location>
        <begin position="48"/>
        <end position="290"/>
    </location>
</feature>
<sequence>MCSLRRGLPGRSPAPRATIHCARAVSSRRGSADSFSRARERKGVVRLVEVDRLSKSFGDRLAVTDVSFTLEAGTTLAIVGESGSGKTTIARMLAGLETPTAGRIAVCGDDRSRPARRASERRDRARQLQIVFQDPYSSLDPRQSLSTCLDEVLRLHHPAMDRAARAARVAELASLTGLDGRQQSALPRELSGGQRQRVAIARALAAEPAVMLLDESVSALDVSVQAQILNLLADIRAATGVGYILISHDLAVVRQLSDRSLVLRHGRVVEHGPTSEVLDQPTHPYTRLLRDSVPRPGRRPARPANS</sequence>
<dbReference type="GO" id="GO:0015833">
    <property type="term" value="P:peptide transport"/>
    <property type="evidence" value="ECO:0007669"/>
    <property type="project" value="InterPro"/>
</dbReference>
<proteinExistence type="inferred from homology"/>
<dbReference type="SUPFAM" id="SSF52540">
    <property type="entry name" value="P-loop containing nucleoside triphosphate hydrolases"/>
    <property type="match status" value="1"/>
</dbReference>
<dbReference type="Proteomes" id="UP000295172">
    <property type="component" value="Unassembled WGS sequence"/>
</dbReference>
<comment type="similarity">
    <text evidence="1">Belongs to the ABC transporter superfamily.</text>
</comment>
<protein>
    <submittedName>
        <fullName evidence="7">ABC transporter ATP-binding protein</fullName>
    </submittedName>
</protein>
<evidence type="ECO:0000313" key="7">
    <source>
        <dbReference type="EMBL" id="TDD30493.1"/>
    </source>
</evidence>
<evidence type="ECO:0000256" key="5">
    <source>
        <dbReference type="SAM" id="MobiDB-lite"/>
    </source>
</evidence>
<gene>
    <name evidence="7" type="ORF">E1218_01455</name>
</gene>
<dbReference type="PROSITE" id="PS50893">
    <property type="entry name" value="ABC_TRANSPORTER_2"/>
    <property type="match status" value="1"/>
</dbReference>
<reference evidence="7 8" key="1">
    <citation type="submission" date="2019-02" db="EMBL/GenBank/DDBJ databases">
        <title>Draft genome sequences of novel Actinobacteria.</title>
        <authorList>
            <person name="Sahin N."/>
            <person name="Ay H."/>
            <person name="Saygin H."/>
        </authorList>
    </citation>
    <scope>NUCLEOTIDE SEQUENCE [LARGE SCALE GENOMIC DNA]</scope>
    <source>
        <strain evidence="7 8">16K104</strain>
    </source>
</reference>
<dbReference type="PANTHER" id="PTHR43776">
    <property type="entry name" value="TRANSPORT ATP-BINDING PROTEIN"/>
    <property type="match status" value="1"/>
</dbReference>
<dbReference type="Pfam" id="PF00005">
    <property type="entry name" value="ABC_tran"/>
    <property type="match status" value="1"/>
</dbReference>
<dbReference type="PROSITE" id="PS00211">
    <property type="entry name" value="ABC_TRANSPORTER_1"/>
    <property type="match status" value="1"/>
</dbReference>
<evidence type="ECO:0000259" key="6">
    <source>
        <dbReference type="PROSITE" id="PS50893"/>
    </source>
</evidence>
<keyword evidence="4 7" id="KW-0067">ATP-binding</keyword>
<dbReference type="GO" id="GO:0055085">
    <property type="term" value="P:transmembrane transport"/>
    <property type="evidence" value="ECO:0007669"/>
    <property type="project" value="UniProtKB-ARBA"/>
</dbReference>
<dbReference type="PANTHER" id="PTHR43776:SF7">
    <property type="entry name" value="D,D-DIPEPTIDE TRANSPORT ATP-BINDING PROTEIN DDPF-RELATED"/>
    <property type="match status" value="1"/>
</dbReference>
<evidence type="ECO:0000256" key="3">
    <source>
        <dbReference type="ARBA" id="ARBA00022741"/>
    </source>
</evidence>
<dbReference type="CDD" id="cd03257">
    <property type="entry name" value="ABC_NikE_OppD_transporters"/>
    <property type="match status" value="1"/>
</dbReference>
<keyword evidence="2" id="KW-0813">Transport</keyword>
<dbReference type="InterPro" id="IPR003439">
    <property type="entry name" value="ABC_transporter-like_ATP-bd"/>
</dbReference>
<dbReference type="InterPro" id="IPR003593">
    <property type="entry name" value="AAA+_ATPase"/>
</dbReference>
<evidence type="ECO:0000256" key="4">
    <source>
        <dbReference type="ARBA" id="ARBA00022840"/>
    </source>
</evidence>
<accession>A0A4R4XHZ3</accession>
<comment type="caution">
    <text evidence="7">The sequence shown here is derived from an EMBL/GenBank/DDBJ whole genome shotgun (WGS) entry which is preliminary data.</text>
</comment>
<dbReference type="Pfam" id="PF08352">
    <property type="entry name" value="oligo_HPY"/>
    <property type="match status" value="1"/>
</dbReference>